<dbReference type="EMBL" id="QTJV01000013">
    <property type="protein sequence ID" value="RFM31533.1"/>
    <property type="molecule type" value="Genomic_DNA"/>
</dbReference>
<dbReference type="InterPro" id="IPR026444">
    <property type="entry name" value="Secre_tail"/>
</dbReference>
<name>A0A3E1NUE8_9BACT</name>
<dbReference type="Pfam" id="PF18962">
    <property type="entry name" value="Por_Secre_tail"/>
    <property type="match status" value="1"/>
</dbReference>
<feature type="domain" description="Secretion system C-terminal sorting" evidence="1">
    <location>
        <begin position="384"/>
        <end position="452"/>
    </location>
</feature>
<dbReference type="AlphaFoldDB" id="A0A3E1NUE8"/>
<reference evidence="2 3" key="1">
    <citation type="submission" date="2018-08" db="EMBL/GenBank/DDBJ databases">
        <title>Chitinophaga sp. K20C18050901, a novel bacterium isolated from forest soil.</title>
        <authorList>
            <person name="Wang C."/>
        </authorList>
    </citation>
    <scope>NUCLEOTIDE SEQUENCE [LARGE SCALE GENOMIC DNA]</scope>
    <source>
        <strain evidence="2 3">K20C18050901</strain>
    </source>
</reference>
<comment type="caution">
    <text evidence="2">The sequence shown here is derived from an EMBL/GenBank/DDBJ whole genome shotgun (WGS) entry which is preliminary data.</text>
</comment>
<keyword evidence="3" id="KW-1185">Reference proteome</keyword>
<evidence type="ECO:0000259" key="1">
    <source>
        <dbReference type="Pfam" id="PF18962"/>
    </source>
</evidence>
<protein>
    <submittedName>
        <fullName evidence="2">T9SS C-terminal target domain-containing protein</fullName>
    </submittedName>
</protein>
<sequence>MHPKLFVTMLLMPVAIGLYQPVFSQGLIITNGGHLVLNDTAKIIINNGGFSNSGNFNAGNGSVIFTGAGSGNISGTSVSTFNNIVIDKGDDTLRLLQHANISGSVKLSHGNVDLNGYNIDLGETGSLSGETARSRVLGPGGGFLISTTNIYASGGTVNPGNLGMVFTPSYDLGYTLIKRGHQEPELTNGFGINRFYDVKAANSTVAKDAVTFQYFDAELNGVTESELGVYYIPAANGDETLKTITAFDSAGNFISVNNAGFAGRYVLANVISDSIRGTALQAALVADKVNLSWATTYEVSTDHFELQRSLDNVNFSTLESLAAAGNSNVKRDYGYTDPEPMLTANEGAGLRYYRYKIVFKDKTYRYSNVAIVAPEGYNYSLFQVYPNPTSGPVVVNFSINREQKVYVEIVNNMGVVIARKAVNTIIGMNSLSFDLGQMMSGVYYVRVVNVFKTAYKIIKL</sequence>
<proteinExistence type="predicted"/>
<gene>
    <name evidence="2" type="ORF">DXN04_27855</name>
</gene>
<evidence type="ECO:0000313" key="3">
    <source>
        <dbReference type="Proteomes" id="UP000261174"/>
    </source>
</evidence>
<dbReference type="NCBIfam" id="TIGR04183">
    <property type="entry name" value="Por_Secre_tail"/>
    <property type="match status" value="1"/>
</dbReference>
<organism evidence="2 3">
    <name type="scientific">Chitinophaga silvisoli</name>
    <dbReference type="NCBI Taxonomy" id="2291814"/>
    <lineage>
        <taxon>Bacteria</taxon>
        <taxon>Pseudomonadati</taxon>
        <taxon>Bacteroidota</taxon>
        <taxon>Chitinophagia</taxon>
        <taxon>Chitinophagales</taxon>
        <taxon>Chitinophagaceae</taxon>
        <taxon>Chitinophaga</taxon>
    </lineage>
</organism>
<dbReference type="Proteomes" id="UP000261174">
    <property type="component" value="Unassembled WGS sequence"/>
</dbReference>
<evidence type="ECO:0000313" key="2">
    <source>
        <dbReference type="EMBL" id="RFM31533.1"/>
    </source>
</evidence>
<accession>A0A3E1NUE8</accession>